<dbReference type="Gene3D" id="3.90.580.10">
    <property type="entry name" value="Zinc finger, CHC2-type domain"/>
    <property type="match status" value="1"/>
</dbReference>
<comment type="subunit">
    <text evidence="12">Monomer. Interacts with DnaB.</text>
</comment>
<dbReference type="InterPro" id="IPR034151">
    <property type="entry name" value="TOPRIM_DnaG_bac"/>
</dbReference>
<dbReference type="FunFam" id="3.90.580.10:FF:000001">
    <property type="entry name" value="DNA primase"/>
    <property type="match status" value="1"/>
</dbReference>
<dbReference type="PANTHER" id="PTHR30313">
    <property type="entry name" value="DNA PRIMASE"/>
    <property type="match status" value="1"/>
</dbReference>
<keyword evidence="4 12" id="KW-0548">Nucleotidyltransferase</keyword>
<comment type="catalytic activity">
    <reaction evidence="12">
        <text>ssDNA + n NTP = ssDNA/pppN(pN)n-1 hybrid + (n-1) diphosphate.</text>
        <dbReference type="EC" id="2.7.7.101"/>
    </reaction>
</comment>
<dbReference type="SUPFAM" id="SSF57783">
    <property type="entry name" value="Zinc beta-ribbon"/>
    <property type="match status" value="1"/>
</dbReference>
<comment type="similarity">
    <text evidence="12">Belongs to the DnaG primase family.</text>
</comment>
<dbReference type="InterPro" id="IPR006295">
    <property type="entry name" value="DNA_primase_DnaG"/>
</dbReference>
<dbReference type="Proteomes" id="UP000198964">
    <property type="component" value="Unassembled WGS sequence"/>
</dbReference>
<dbReference type="Pfam" id="PF10410">
    <property type="entry name" value="DnaB_bind"/>
    <property type="match status" value="1"/>
</dbReference>
<dbReference type="GO" id="GO:0005737">
    <property type="term" value="C:cytoplasm"/>
    <property type="evidence" value="ECO:0007669"/>
    <property type="project" value="TreeGrafter"/>
</dbReference>
<dbReference type="CDD" id="cd03364">
    <property type="entry name" value="TOPRIM_DnaG_primases"/>
    <property type="match status" value="1"/>
</dbReference>
<dbReference type="InterPro" id="IPR050219">
    <property type="entry name" value="DnaG_primase"/>
</dbReference>
<dbReference type="GO" id="GO:0000428">
    <property type="term" value="C:DNA-directed RNA polymerase complex"/>
    <property type="evidence" value="ECO:0007669"/>
    <property type="project" value="UniProtKB-KW"/>
</dbReference>
<accession>A0A1I2AUY0</accession>
<evidence type="ECO:0000256" key="6">
    <source>
        <dbReference type="ARBA" id="ARBA00022723"/>
    </source>
</evidence>
<keyword evidence="6 12" id="KW-0479">Metal-binding</keyword>
<comment type="domain">
    <text evidence="12">Contains an N-terminal zinc-binding domain, a central core domain that contains the primase activity, and a C-terminal DnaB-binding domain.</text>
</comment>
<evidence type="ECO:0000313" key="15">
    <source>
        <dbReference type="Proteomes" id="UP000198964"/>
    </source>
</evidence>
<evidence type="ECO:0000256" key="11">
    <source>
        <dbReference type="ARBA" id="ARBA00023163"/>
    </source>
</evidence>
<dbReference type="HAMAP" id="MF_00974">
    <property type="entry name" value="DNA_primase_DnaG"/>
    <property type="match status" value="1"/>
</dbReference>
<dbReference type="InterPro" id="IPR013264">
    <property type="entry name" value="DNAG_N"/>
</dbReference>
<keyword evidence="8 12" id="KW-0862">Zinc</keyword>
<name>A0A1I2AUY0_9BACT</name>
<dbReference type="InterPro" id="IPR030846">
    <property type="entry name" value="DnaG_bac"/>
</dbReference>
<dbReference type="PROSITE" id="PS50880">
    <property type="entry name" value="TOPRIM"/>
    <property type="match status" value="1"/>
</dbReference>
<keyword evidence="9" id="KW-0460">Magnesium</keyword>
<dbReference type="InterPro" id="IPR006171">
    <property type="entry name" value="TOPRIM_dom"/>
</dbReference>
<dbReference type="FunFam" id="3.40.1360.10:FF:000002">
    <property type="entry name" value="DNA primase"/>
    <property type="match status" value="1"/>
</dbReference>
<dbReference type="EC" id="2.7.7.101" evidence="12"/>
<dbReference type="SMART" id="SM00493">
    <property type="entry name" value="TOPRIM"/>
    <property type="match status" value="1"/>
</dbReference>
<dbReference type="EMBL" id="FONW01000001">
    <property type="protein sequence ID" value="SFE47712.1"/>
    <property type="molecule type" value="Genomic_DNA"/>
</dbReference>
<evidence type="ECO:0000256" key="2">
    <source>
        <dbReference type="ARBA" id="ARBA00022515"/>
    </source>
</evidence>
<dbReference type="SUPFAM" id="SSF56731">
    <property type="entry name" value="DNA primase core"/>
    <property type="match status" value="1"/>
</dbReference>
<dbReference type="InterPro" id="IPR037068">
    <property type="entry name" value="DNA_primase_core_N_sf"/>
</dbReference>
<dbReference type="NCBIfam" id="TIGR01391">
    <property type="entry name" value="dnaG"/>
    <property type="match status" value="1"/>
</dbReference>
<protein>
    <recommendedName>
        <fullName evidence="12">DNA primase</fullName>
        <ecNumber evidence="12">2.7.7.101</ecNumber>
    </recommendedName>
</protein>
<evidence type="ECO:0000256" key="12">
    <source>
        <dbReference type="HAMAP-Rule" id="MF_00974"/>
    </source>
</evidence>
<dbReference type="STRING" id="655355.SAMN05216283_101229"/>
<proteinExistence type="inferred from homology"/>
<dbReference type="GO" id="GO:0008270">
    <property type="term" value="F:zinc ion binding"/>
    <property type="evidence" value="ECO:0007669"/>
    <property type="project" value="UniProtKB-UniRule"/>
</dbReference>
<keyword evidence="1 12" id="KW-0240">DNA-directed RNA polymerase</keyword>
<dbReference type="InterPro" id="IPR019475">
    <property type="entry name" value="DNA_primase_DnaB-bd"/>
</dbReference>
<comment type="cofactor">
    <cofactor evidence="12">
        <name>Zn(2+)</name>
        <dbReference type="ChEBI" id="CHEBI:29105"/>
    </cofactor>
    <text evidence="12">Binds 1 zinc ion per monomer.</text>
</comment>
<evidence type="ECO:0000256" key="7">
    <source>
        <dbReference type="ARBA" id="ARBA00022771"/>
    </source>
</evidence>
<evidence type="ECO:0000313" key="14">
    <source>
        <dbReference type="EMBL" id="SFE47712.1"/>
    </source>
</evidence>
<dbReference type="GO" id="GO:0003677">
    <property type="term" value="F:DNA binding"/>
    <property type="evidence" value="ECO:0007669"/>
    <property type="project" value="UniProtKB-KW"/>
</dbReference>
<dbReference type="GO" id="GO:1990077">
    <property type="term" value="C:primosome complex"/>
    <property type="evidence" value="ECO:0007669"/>
    <property type="project" value="UniProtKB-KW"/>
</dbReference>
<dbReference type="PANTHER" id="PTHR30313:SF2">
    <property type="entry name" value="DNA PRIMASE"/>
    <property type="match status" value="1"/>
</dbReference>
<dbReference type="InterPro" id="IPR036977">
    <property type="entry name" value="DNA_primase_Znf_CHC2"/>
</dbReference>
<keyword evidence="10 12" id="KW-0238">DNA-binding</keyword>
<keyword evidence="11 12" id="KW-0804">Transcription</keyword>
<evidence type="ECO:0000256" key="3">
    <source>
        <dbReference type="ARBA" id="ARBA00022679"/>
    </source>
</evidence>
<dbReference type="Gene3D" id="3.40.1360.10">
    <property type="match status" value="1"/>
</dbReference>
<evidence type="ECO:0000256" key="9">
    <source>
        <dbReference type="ARBA" id="ARBA00022842"/>
    </source>
</evidence>
<organism evidence="14 15">
    <name type="scientific">Sunxiuqinia elliptica</name>
    <dbReference type="NCBI Taxonomy" id="655355"/>
    <lineage>
        <taxon>Bacteria</taxon>
        <taxon>Pseudomonadati</taxon>
        <taxon>Bacteroidota</taxon>
        <taxon>Bacteroidia</taxon>
        <taxon>Marinilabiliales</taxon>
        <taxon>Prolixibacteraceae</taxon>
        <taxon>Sunxiuqinia</taxon>
    </lineage>
</organism>
<keyword evidence="2 12" id="KW-0639">Primosome</keyword>
<dbReference type="Pfam" id="PF13155">
    <property type="entry name" value="Toprim_2"/>
    <property type="match status" value="1"/>
</dbReference>
<evidence type="ECO:0000256" key="1">
    <source>
        <dbReference type="ARBA" id="ARBA00022478"/>
    </source>
</evidence>
<sequence>MGFWLHLSSSGLLRIPYVLPLHAANTLSKFFETNSFSIPHRILINTSNLNGAIFPTFVPMIDQATIDRIMDAAEISDVVSEFVTLKRRGVNMLGLCPFHNEKTPSFIVSPAKGIFKCFGCGKGGNSVNFIMEHESLSYPEALKWLAKKYHIDVQESEETEAQKQLKDERESMMIASAFAQKYFTRYLWEENEGRTIGLSYIRERELRDNIVKKFELGYCPDGKDTFTQAAQLQGYQMEFLEKTGLTIKRDDWVRDRFAGRVIFPIHNVAGRVIAFGGRTLKKDKNTAKYLNSPESDIYHKSRVLYGIFQAKREITRQDKCYLVEGYTDVIAFHQAGIENVVASSGTALTPDQIRLIKRFSPNITIIYDGDEAGIKASLRGIDLVLEEGMNVKVLLLPQGEDPDSFSRSMSSTQLQEYIEANQTDFIRFKTKLLLENSENDPVSKARLISNIVRSISVVPDAITRSMYIKECSSLMDVGEDILYTEIRKLMQKESDDLRRKEYRDQTARKLAPQPVQEQKVIKNLCEIEEREILRILLKYFHTEVFEEEGETPEETISISVGRFVIEEIENDGLYSDNELINKFVDLFRENLDNPQFKPSQFFINHSDQQLCQLASDLMSEKYVESKRWKKGGAFVESEDEVLDLLVPKIVQEYKLRKVKNMLSDLEKGIQLASDDMEKVLSLQNQYINLKKVEKHLSIQLGNRTITR</sequence>
<dbReference type="Gene3D" id="3.90.980.10">
    <property type="entry name" value="DNA primase, catalytic core, N-terminal domain"/>
    <property type="match status" value="1"/>
</dbReference>
<keyword evidence="15" id="KW-1185">Reference proteome</keyword>
<evidence type="ECO:0000256" key="10">
    <source>
        <dbReference type="ARBA" id="ARBA00023125"/>
    </source>
</evidence>
<dbReference type="InterPro" id="IPR002694">
    <property type="entry name" value="Znf_CHC2"/>
</dbReference>
<keyword evidence="7 12" id="KW-0863">Zinc-finger</keyword>
<dbReference type="GO" id="GO:0003899">
    <property type="term" value="F:DNA-directed RNA polymerase activity"/>
    <property type="evidence" value="ECO:0007669"/>
    <property type="project" value="UniProtKB-UniRule"/>
</dbReference>
<reference evidence="14 15" key="1">
    <citation type="submission" date="2016-10" db="EMBL/GenBank/DDBJ databases">
        <authorList>
            <person name="de Groot N.N."/>
        </authorList>
    </citation>
    <scope>NUCLEOTIDE SEQUENCE [LARGE SCALE GENOMIC DNA]</scope>
    <source>
        <strain evidence="14 15">CGMCC 1.9156</strain>
    </source>
</reference>
<gene>
    <name evidence="12" type="primary">dnaG</name>
    <name evidence="14" type="ORF">SAMN05216283_101229</name>
</gene>
<evidence type="ECO:0000256" key="8">
    <source>
        <dbReference type="ARBA" id="ARBA00022833"/>
    </source>
</evidence>
<dbReference type="GO" id="GO:0006269">
    <property type="term" value="P:DNA replication, synthesis of primer"/>
    <property type="evidence" value="ECO:0007669"/>
    <property type="project" value="UniProtKB-UniRule"/>
</dbReference>
<feature type="zinc finger region" description="CHC2-type" evidence="12">
    <location>
        <begin position="96"/>
        <end position="120"/>
    </location>
</feature>
<dbReference type="Pfam" id="PF08275">
    <property type="entry name" value="DNAG_N"/>
    <property type="match status" value="1"/>
</dbReference>
<evidence type="ECO:0000256" key="4">
    <source>
        <dbReference type="ARBA" id="ARBA00022695"/>
    </source>
</evidence>
<feature type="domain" description="Toprim" evidence="13">
    <location>
        <begin position="318"/>
        <end position="401"/>
    </location>
</feature>
<keyword evidence="5 12" id="KW-0235">DNA replication</keyword>
<dbReference type="AlphaFoldDB" id="A0A1I2AUY0"/>
<evidence type="ECO:0000256" key="5">
    <source>
        <dbReference type="ARBA" id="ARBA00022705"/>
    </source>
</evidence>
<comment type="function">
    <text evidence="12">RNA polymerase that catalyzes the synthesis of short RNA molecules used as primers for DNA polymerase during DNA replication.</text>
</comment>
<dbReference type="SMART" id="SM00400">
    <property type="entry name" value="ZnF_CHCC"/>
    <property type="match status" value="1"/>
</dbReference>
<dbReference type="Pfam" id="PF01807">
    <property type="entry name" value="Zn_ribbon_DnaG"/>
    <property type="match status" value="1"/>
</dbReference>
<evidence type="ECO:0000259" key="13">
    <source>
        <dbReference type="PROSITE" id="PS50880"/>
    </source>
</evidence>
<keyword evidence="3 12" id="KW-0808">Transferase</keyword>